<feature type="compositionally biased region" description="Basic and acidic residues" evidence="1">
    <location>
        <begin position="125"/>
        <end position="137"/>
    </location>
</feature>
<evidence type="ECO:0000313" key="3">
    <source>
        <dbReference type="Proteomes" id="UP000283269"/>
    </source>
</evidence>
<sequence>MIDLFANDTLRSGWGLQHLKILIPDGSPGGVQTLTIDLSEGAPDHSFARPHSLLKSSSVSSLSSFATAKDTMLSLASRSVSSGIHSMVSDISVYSAASSRTNETDYGRFYRRMALSQASIECDGKSWRSPDHNDARRTSWNARVAVD</sequence>
<organism evidence="2 3">
    <name type="scientific">Psilocybe cyanescens</name>
    <dbReference type="NCBI Taxonomy" id="93625"/>
    <lineage>
        <taxon>Eukaryota</taxon>
        <taxon>Fungi</taxon>
        <taxon>Dikarya</taxon>
        <taxon>Basidiomycota</taxon>
        <taxon>Agaricomycotina</taxon>
        <taxon>Agaricomycetes</taxon>
        <taxon>Agaricomycetidae</taxon>
        <taxon>Agaricales</taxon>
        <taxon>Agaricineae</taxon>
        <taxon>Strophariaceae</taxon>
        <taxon>Psilocybe</taxon>
    </lineage>
</organism>
<accession>A0A409XBD1</accession>
<dbReference type="Proteomes" id="UP000283269">
    <property type="component" value="Unassembled WGS sequence"/>
</dbReference>
<dbReference type="EMBL" id="NHYD01002172">
    <property type="protein sequence ID" value="PPQ88040.1"/>
    <property type="molecule type" value="Genomic_DNA"/>
</dbReference>
<evidence type="ECO:0000256" key="1">
    <source>
        <dbReference type="SAM" id="MobiDB-lite"/>
    </source>
</evidence>
<evidence type="ECO:0000313" key="2">
    <source>
        <dbReference type="EMBL" id="PPQ88040.1"/>
    </source>
</evidence>
<keyword evidence="3" id="KW-1185">Reference proteome</keyword>
<dbReference type="InParanoid" id="A0A409XBD1"/>
<dbReference type="AlphaFoldDB" id="A0A409XBD1"/>
<feature type="region of interest" description="Disordered" evidence="1">
    <location>
        <begin position="125"/>
        <end position="147"/>
    </location>
</feature>
<gene>
    <name evidence="2" type="ORF">CVT25_000849</name>
</gene>
<proteinExistence type="predicted"/>
<name>A0A409XBD1_PSICY</name>
<reference evidence="2 3" key="1">
    <citation type="journal article" date="2018" name="Evol. Lett.">
        <title>Horizontal gene cluster transfer increased hallucinogenic mushroom diversity.</title>
        <authorList>
            <person name="Reynolds H.T."/>
            <person name="Vijayakumar V."/>
            <person name="Gluck-Thaler E."/>
            <person name="Korotkin H.B."/>
            <person name="Matheny P.B."/>
            <person name="Slot J.C."/>
        </authorList>
    </citation>
    <scope>NUCLEOTIDE SEQUENCE [LARGE SCALE GENOMIC DNA]</scope>
    <source>
        <strain evidence="2 3">2631</strain>
    </source>
</reference>
<protein>
    <submittedName>
        <fullName evidence="2">Uncharacterized protein</fullName>
    </submittedName>
</protein>
<comment type="caution">
    <text evidence="2">The sequence shown here is derived from an EMBL/GenBank/DDBJ whole genome shotgun (WGS) entry which is preliminary data.</text>
</comment>